<dbReference type="PANTHER" id="PTHR16305">
    <property type="entry name" value="TESTICULAR SOLUBLE ADENYLYL CYCLASE"/>
    <property type="match status" value="1"/>
</dbReference>
<dbReference type="RefSeq" id="WP_381241600.1">
    <property type="nucleotide sequence ID" value="NZ_JBHSKH010000094.1"/>
</dbReference>
<dbReference type="InterPro" id="IPR016032">
    <property type="entry name" value="Sig_transdc_resp-reg_C-effctor"/>
</dbReference>
<dbReference type="PANTHER" id="PTHR16305:SF35">
    <property type="entry name" value="TRANSCRIPTIONAL ACTIVATOR DOMAIN"/>
    <property type="match status" value="1"/>
</dbReference>
<name>A0ABW3XW54_9ACTN</name>
<reference evidence="5" key="1">
    <citation type="journal article" date="2019" name="Int. J. Syst. Evol. Microbiol.">
        <title>The Global Catalogue of Microorganisms (GCM) 10K type strain sequencing project: providing services to taxonomists for standard genome sequencing and annotation.</title>
        <authorList>
            <consortium name="The Broad Institute Genomics Platform"/>
            <consortium name="The Broad Institute Genome Sequencing Center for Infectious Disease"/>
            <person name="Wu L."/>
            <person name="Ma J."/>
        </authorList>
    </citation>
    <scope>NUCLEOTIDE SEQUENCE [LARGE SCALE GENOMIC DNA]</scope>
    <source>
        <strain evidence="5">CGMCC 4.7020</strain>
    </source>
</reference>
<evidence type="ECO:0000313" key="5">
    <source>
        <dbReference type="Proteomes" id="UP001597058"/>
    </source>
</evidence>
<organism evidence="4 5">
    <name type="scientific">Streptomyces kaempferi</name>
    <dbReference type="NCBI Taxonomy" id="333725"/>
    <lineage>
        <taxon>Bacteria</taxon>
        <taxon>Bacillati</taxon>
        <taxon>Actinomycetota</taxon>
        <taxon>Actinomycetes</taxon>
        <taxon>Kitasatosporales</taxon>
        <taxon>Streptomycetaceae</taxon>
        <taxon>Streptomyces</taxon>
    </lineage>
</organism>
<keyword evidence="5" id="KW-1185">Reference proteome</keyword>
<dbReference type="PROSITE" id="PS50043">
    <property type="entry name" value="HTH_LUXR_2"/>
    <property type="match status" value="1"/>
</dbReference>
<dbReference type="SUPFAM" id="SSF46894">
    <property type="entry name" value="C-terminal effector domain of the bipartite response regulators"/>
    <property type="match status" value="1"/>
</dbReference>
<dbReference type="InterPro" id="IPR036388">
    <property type="entry name" value="WH-like_DNA-bd_sf"/>
</dbReference>
<dbReference type="Pfam" id="PF00196">
    <property type="entry name" value="GerE"/>
    <property type="match status" value="1"/>
</dbReference>
<gene>
    <name evidence="4" type="ORF">ACFQ5X_46035</name>
</gene>
<dbReference type="Proteomes" id="UP001597058">
    <property type="component" value="Unassembled WGS sequence"/>
</dbReference>
<dbReference type="PRINTS" id="PR00038">
    <property type="entry name" value="HTHLUXR"/>
</dbReference>
<keyword evidence="2" id="KW-0067">ATP-binding</keyword>
<evidence type="ECO:0000256" key="2">
    <source>
        <dbReference type="ARBA" id="ARBA00022840"/>
    </source>
</evidence>
<evidence type="ECO:0000313" key="4">
    <source>
        <dbReference type="EMBL" id="MFD1313091.1"/>
    </source>
</evidence>
<dbReference type="EMBL" id="JBHTMM010000158">
    <property type="protein sequence ID" value="MFD1313091.1"/>
    <property type="molecule type" value="Genomic_DNA"/>
</dbReference>
<keyword evidence="1" id="KW-0547">Nucleotide-binding</keyword>
<dbReference type="SUPFAM" id="SSF48452">
    <property type="entry name" value="TPR-like"/>
    <property type="match status" value="1"/>
</dbReference>
<accession>A0ABW3XW54</accession>
<dbReference type="InterPro" id="IPR011990">
    <property type="entry name" value="TPR-like_helical_dom_sf"/>
</dbReference>
<protein>
    <submittedName>
        <fullName evidence="4">LuxR C-terminal-related transcriptional regulator</fullName>
    </submittedName>
</protein>
<dbReference type="CDD" id="cd06170">
    <property type="entry name" value="LuxR_C_like"/>
    <property type="match status" value="1"/>
</dbReference>
<evidence type="ECO:0000256" key="1">
    <source>
        <dbReference type="ARBA" id="ARBA00022741"/>
    </source>
</evidence>
<sequence>MMVTGVGDNDARSLLVSAVGGPLDPQVRDRLVAEANGNPLALLELPRGVTPAQLAGGFNLPGAAALTSRIEEIFLIRVKSLPPQTQKLLLTAAAEPAGDVTLLWRAAERLGIEAKAAAPAENAGLLKLGARVQFRHPLVRSAVYRDAALHDRQVVHHALAEATDPQLDPDRRAWHRSRAALGPDEAVASELERSAKRAQARGGIAAAAAFLARATELTPDPVRRGARALTAAQAKLSAAAPDAAYELTATAEFGPLGELQRAQVGRLRAKIAFAQSRGGDAAALLLQAAKLLEPLADTQARETYLEALAAAVFAGRSGSGGGALEVAECVRAMPAPPTVLRAIDLLVDGLATRFIDGYAASLPPLKRALSAFLREEGSGAGIRWLWTTCQVTPEPVAPDLWDDETWHELAARAVTSARDAGALGVLPAALAYRACVHVHAGEFAEASALINEAHAISEATGNPHVRYTGLILAAWRGHRAEVLDLINLALQDANMRGEGRLLGWGGYAAALLYNGLGEYAAALSAAQQAAEYDDLGVLGWTLVELIEAGVRGEGREAAAAALQRLQERTRASGTEWALGTEACSRALLSDGRAADALYQEAIRRLAHSRIAVHLARTRLLYGEWLRRNNRRAAAREQLRDAYELFSRVGADAFAERTRGELLATGETVRKPTSETRDALTAQEASIVRLARTGHTNTQIGAQLFISPRTVEWHLHHVFLKLGVTSRKDLH</sequence>
<proteinExistence type="predicted"/>
<comment type="caution">
    <text evidence="4">The sequence shown here is derived from an EMBL/GenBank/DDBJ whole genome shotgun (WGS) entry which is preliminary data.</text>
</comment>
<dbReference type="InterPro" id="IPR000792">
    <property type="entry name" value="Tscrpt_reg_LuxR_C"/>
</dbReference>
<dbReference type="PROSITE" id="PS00622">
    <property type="entry name" value="HTH_LUXR_1"/>
    <property type="match status" value="1"/>
</dbReference>
<evidence type="ECO:0000259" key="3">
    <source>
        <dbReference type="PROSITE" id="PS50043"/>
    </source>
</evidence>
<feature type="domain" description="HTH luxR-type" evidence="3">
    <location>
        <begin position="672"/>
        <end position="730"/>
    </location>
</feature>
<dbReference type="SMART" id="SM00421">
    <property type="entry name" value="HTH_LUXR"/>
    <property type="match status" value="1"/>
</dbReference>
<dbReference type="Gene3D" id="1.10.10.10">
    <property type="entry name" value="Winged helix-like DNA-binding domain superfamily/Winged helix DNA-binding domain"/>
    <property type="match status" value="1"/>
</dbReference>